<evidence type="ECO:0000259" key="11">
    <source>
        <dbReference type="Pfam" id="PF00248"/>
    </source>
</evidence>
<dbReference type="FunCoup" id="C4JPL5">
    <property type="interactions" value="174"/>
</dbReference>
<comment type="similarity">
    <text evidence="1">Belongs to the aldo/keto reductase family.</text>
</comment>
<dbReference type="InterPro" id="IPR020471">
    <property type="entry name" value="AKR"/>
</dbReference>
<dbReference type="GeneID" id="8439617"/>
<name>C4JPL5_UNCRE</name>
<dbReference type="OrthoDB" id="416253at2759"/>
<comment type="catalytic activity">
    <reaction evidence="6">
        <text>xylitol + NADP(+) = D-xylose + NADPH + H(+)</text>
        <dbReference type="Rhea" id="RHEA:27445"/>
        <dbReference type="ChEBI" id="CHEBI:15378"/>
        <dbReference type="ChEBI" id="CHEBI:17151"/>
        <dbReference type="ChEBI" id="CHEBI:53455"/>
        <dbReference type="ChEBI" id="CHEBI:57783"/>
        <dbReference type="ChEBI" id="CHEBI:58349"/>
        <dbReference type="EC" id="1.1.1.307"/>
    </reaction>
</comment>
<evidence type="ECO:0000256" key="2">
    <source>
        <dbReference type="ARBA" id="ARBA00012845"/>
    </source>
</evidence>
<dbReference type="eggNOG" id="KOG1577">
    <property type="taxonomic scope" value="Eukaryota"/>
</dbReference>
<dbReference type="PIRSF" id="PIRSF000097">
    <property type="entry name" value="AKR"/>
    <property type="match status" value="1"/>
</dbReference>
<accession>C4JPL5</accession>
<dbReference type="PANTHER" id="PTHR43827">
    <property type="entry name" value="2,5-DIKETO-D-GLUCONIC ACID REDUCTASE"/>
    <property type="match status" value="1"/>
</dbReference>
<dbReference type="PANTHER" id="PTHR43827:SF3">
    <property type="entry name" value="NADP-DEPENDENT OXIDOREDUCTASE DOMAIN-CONTAINING PROTEIN"/>
    <property type="match status" value="1"/>
</dbReference>
<evidence type="ECO:0000256" key="1">
    <source>
        <dbReference type="ARBA" id="ARBA00007905"/>
    </source>
</evidence>
<feature type="active site" description="Proton donor" evidence="8">
    <location>
        <position position="60"/>
    </location>
</feature>
<dbReference type="PROSITE" id="PS00062">
    <property type="entry name" value="ALDOKETO_REDUCTASE_2"/>
    <property type="match status" value="1"/>
</dbReference>
<sequence length="306" mass="33717">MAADMPHIKLNDGTTIPALGYGSGTKWFRGGSDGLNRDLIDAAKSAIQLGFRHLDGAEMYGTEAELGAAIKESEVPRDQLFVTTKVHDSIADIPRAIDESLKKLQLDYVDLYLIHAPFFADSDEQLQKAWAEMEKVKESGKARSIGVSNFLQSHLEAILKTGKVVPAINQIEYHPYLQHGGLLDFHKSKGIAVAAYGPLTPTIRAKGGPVDGTVEALAKKYSTTEGNVLLRWVIDQGIVAVTTSSKESRLAGYLGALKFKLTSEEIEEIKKQGAEKHYRSFWTRIYIRTSNRRRVDETTTSPEPSS</sequence>
<dbReference type="InterPro" id="IPR023210">
    <property type="entry name" value="NADP_OxRdtase_dom"/>
</dbReference>
<keyword evidence="3" id="KW-0521">NADP</keyword>
<evidence type="ECO:0000256" key="3">
    <source>
        <dbReference type="ARBA" id="ARBA00022857"/>
    </source>
</evidence>
<dbReference type="InterPro" id="IPR044494">
    <property type="entry name" value="AKR3C2/3"/>
</dbReference>
<gene>
    <name evidence="12" type="ORF">UREG_03187</name>
</gene>
<dbReference type="CDD" id="cd19120">
    <property type="entry name" value="AKR_AKR3C2-3"/>
    <property type="match status" value="1"/>
</dbReference>
<evidence type="ECO:0000256" key="5">
    <source>
        <dbReference type="ARBA" id="ARBA00025065"/>
    </source>
</evidence>
<evidence type="ECO:0000256" key="7">
    <source>
        <dbReference type="ARBA" id="ARBA00049485"/>
    </source>
</evidence>
<reference evidence="13" key="1">
    <citation type="journal article" date="2009" name="Genome Res.">
        <title>Comparative genomic analyses of the human fungal pathogens Coccidioides and their relatives.</title>
        <authorList>
            <person name="Sharpton T.J."/>
            <person name="Stajich J.E."/>
            <person name="Rounsley S.D."/>
            <person name="Gardner M.J."/>
            <person name="Wortman J.R."/>
            <person name="Jordar V.S."/>
            <person name="Maiti R."/>
            <person name="Kodira C.D."/>
            <person name="Neafsey D.E."/>
            <person name="Zeng Q."/>
            <person name="Hung C.-Y."/>
            <person name="McMahan C."/>
            <person name="Muszewska A."/>
            <person name="Grynberg M."/>
            <person name="Mandel M.A."/>
            <person name="Kellner E.M."/>
            <person name="Barker B.M."/>
            <person name="Galgiani J.N."/>
            <person name="Orbach M.J."/>
            <person name="Kirkland T.N."/>
            <person name="Cole G.T."/>
            <person name="Henn M.R."/>
            <person name="Birren B.W."/>
            <person name="Taylor J.W."/>
        </authorList>
    </citation>
    <scope>NUCLEOTIDE SEQUENCE [LARGE SCALE GENOMIC DNA]</scope>
    <source>
        <strain evidence="13">UAMH 1704</strain>
    </source>
</reference>
<dbReference type="EC" id="1.1.1.307" evidence="2"/>
<dbReference type="VEuPathDB" id="FungiDB:UREG_03187"/>
<dbReference type="AlphaFoldDB" id="C4JPL5"/>
<feature type="domain" description="NADP-dependent oxidoreductase" evidence="11">
    <location>
        <begin position="26"/>
        <end position="271"/>
    </location>
</feature>
<dbReference type="PROSITE" id="PS00798">
    <property type="entry name" value="ALDOKETO_REDUCTASE_1"/>
    <property type="match status" value="1"/>
</dbReference>
<dbReference type="InterPro" id="IPR018170">
    <property type="entry name" value="Aldo/ket_reductase_CS"/>
</dbReference>
<evidence type="ECO:0000256" key="10">
    <source>
        <dbReference type="PIRSR" id="PIRSR000097-3"/>
    </source>
</evidence>
<dbReference type="GO" id="GO:0016616">
    <property type="term" value="F:oxidoreductase activity, acting on the CH-OH group of donors, NAD or NADP as acceptor"/>
    <property type="evidence" value="ECO:0007669"/>
    <property type="project" value="UniProtKB-ARBA"/>
</dbReference>
<dbReference type="Pfam" id="PF00248">
    <property type="entry name" value="Aldo_ket_red"/>
    <property type="match status" value="1"/>
</dbReference>
<comment type="catalytic activity">
    <reaction evidence="7">
        <text>xylitol + NAD(+) = D-xylose + NADH + H(+)</text>
        <dbReference type="Rhea" id="RHEA:27441"/>
        <dbReference type="ChEBI" id="CHEBI:15378"/>
        <dbReference type="ChEBI" id="CHEBI:17151"/>
        <dbReference type="ChEBI" id="CHEBI:53455"/>
        <dbReference type="ChEBI" id="CHEBI:57540"/>
        <dbReference type="ChEBI" id="CHEBI:57945"/>
        <dbReference type="EC" id="1.1.1.307"/>
    </reaction>
</comment>
<dbReference type="PRINTS" id="PR00069">
    <property type="entry name" value="ALDKETRDTASE"/>
</dbReference>
<evidence type="ECO:0000256" key="9">
    <source>
        <dbReference type="PIRSR" id="PIRSR000097-2"/>
    </source>
</evidence>
<dbReference type="SUPFAM" id="SSF51430">
    <property type="entry name" value="NAD(P)-linked oxidoreductase"/>
    <property type="match status" value="1"/>
</dbReference>
<dbReference type="EMBL" id="CH476616">
    <property type="protein sequence ID" value="EEP78341.1"/>
    <property type="molecule type" value="Genomic_DNA"/>
</dbReference>
<feature type="binding site" evidence="9">
    <location>
        <position position="115"/>
    </location>
    <ligand>
        <name>substrate</name>
    </ligand>
</feature>
<dbReference type="InterPro" id="IPR036812">
    <property type="entry name" value="NAD(P)_OxRdtase_dom_sf"/>
</dbReference>
<keyword evidence="13" id="KW-1185">Reference proteome</keyword>
<organism evidence="12 13">
    <name type="scientific">Uncinocarpus reesii (strain UAMH 1704)</name>
    <dbReference type="NCBI Taxonomy" id="336963"/>
    <lineage>
        <taxon>Eukaryota</taxon>
        <taxon>Fungi</taxon>
        <taxon>Dikarya</taxon>
        <taxon>Ascomycota</taxon>
        <taxon>Pezizomycotina</taxon>
        <taxon>Eurotiomycetes</taxon>
        <taxon>Eurotiomycetidae</taxon>
        <taxon>Onygenales</taxon>
        <taxon>Onygenaceae</taxon>
        <taxon>Uncinocarpus</taxon>
    </lineage>
</organism>
<dbReference type="STRING" id="336963.C4JPL5"/>
<comment type="function">
    <text evidence="5">Catalyzes the initial reaction in the xylose utilization pathway by reducing D-xylose into xylitol. Xylose is a major component of hemicelluloses such as xylan. Most fungi utilize D-xylose via three enzymatic reactions, xylose reductase (XR), xylitol dehydrogenase (XDH), and xylulokinase, to form xylulose 5-phosphate, which enters pentose phosphate pathway.</text>
</comment>
<proteinExistence type="inferred from homology"/>
<dbReference type="FunFam" id="3.20.20.100:FF:000002">
    <property type="entry name" value="2,5-diketo-D-gluconic acid reductase A"/>
    <property type="match status" value="1"/>
</dbReference>
<dbReference type="InParanoid" id="C4JPL5"/>
<dbReference type="GO" id="GO:0016652">
    <property type="term" value="F:oxidoreductase activity, acting on NAD(P)H as acceptor"/>
    <property type="evidence" value="ECO:0007669"/>
    <property type="project" value="InterPro"/>
</dbReference>
<evidence type="ECO:0000256" key="4">
    <source>
        <dbReference type="ARBA" id="ARBA00023002"/>
    </source>
</evidence>
<dbReference type="OMA" id="AWKAMEG"/>
<dbReference type="Proteomes" id="UP000002058">
    <property type="component" value="Unassembled WGS sequence"/>
</dbReference>
<protein>
    <recommendedName>
        <fullName evidence="2">D-xylose reductase [NAD(P)H]</fullName>
        <ecNumber evidence="2">1.1.1.307</ecNumber>
    </recommendedName>
</protein>
<keyword evidence="4" id="KW-0560">Oxidoreductase</keyword>
<evidence type="ECO:0000256" key="6">
    <source>
        <dbReference type="ARBA" id="ARBA00047534"/>
    </source>
</evidence>
<dbReference type="HOGENOM" id="CLU_023205_0_3_1"/>
<dbReference type="Gene3D" id="3.20.20.100">
    <property type="entry name" value="NADP-dependent oxidoreductase domain"/>
    <property type="match status" value="1"/>
</dbReference>
<dbReference type="KEGG" id="ure:UREG_03187"/>
<evidence type="ECO:0000313" key="13">
    <source>
        <dbReference type="Proteomes" id="UP000002058"/>
    </source>
</evidence>
<evidence type="ECO:0000256" key="8">
    <source>
        <dbReference type="PIRSR" id="PIRSR000097-1"/>
    </source>
</evidence>
<feature type="site" description="Lowers pKa of active site Tyr" evidence="10">
    <location>
        <position position="85"/>
    </location>
</feature>
<dbReference type="RefSeq" id="XP_002543670.1">
    <property type="nucleotide sequence ID" value="XM_002543624.1"/>
</dbReference>
<evidence type="ECO:0000313" key="12">
    <source>
        <dbReference type="EMBL" id="EEP78341.1"/>
    </source>
</evidence>